<proteinExistence type="predicted"/>
<evidence type="ECO:0000313" key="1">
    <source>
        <dbReference type="EMBL" id="VDP34421.1"/>
    </source>
</evidence>
<sequence>MRRRVSGDPITLNGEDIIEYSSNVYLGLECKMTDHLAPELVWTGSGFGSSATHRKAIEGRQSQRSLICLNHATPSTALSILCSAKKS</sequence>
<protein>
    <submittedName>
        <fullName evidence="3">Ig-like domain-containing protein</fullName>
    </submittedName>
</protein>
<reference evidence="3" key="2">
    <citation type="submission" date="2019-09" db="UniProtKB">
        <authorList>
            <consortium name="WormBaseParasite"/>
        </authorList>
    </citation>
    <scope>IDENTIFICATION</scope>
</reference>
<evidence type="ECO:0000313" key="2">
    <source>
        <dbReference type="Proteomes" id="UP000050761"/>
    </source>
</evidence>
<dbReference type="EMBL" id="UZAH01034307">
    <property type="protein sequence ID" value="VDP34421.1"/>
    <property type="molecule type" value="Genomic_DNA"/>
</dbReference>
<keyword evidence="2" id="KW-1185">Reference proteome</keyword>
<organism evidence="2 3">
    <name type="scientific">Heligmosomoides polygyrus</name>
    <name type="common">Parasitic roundworm</name>
    <dbReference type="NCBI Taxonomy" id="6339"/>
    <lineage>
        <taxon>Eukaryota</taxon>
        <taxon>Metazoa</taxon>
        <taxon>Ecdysozoa</taxon>
        <taxon>Nematoda</taxon>
        <taxon>Chromadorea</taxon>
        <taxon>Rhabditida</taxon>
        <taxon>Rhabditina</taxon>
        <taxon>Rhabditomorpha</taxon>
        <taxon>Strongyloidea</taxon>
        <taxon>Heligmosomidae</taxon>
        <taxon>Heligmosomoides</taxon>
    </lineage>
</organism>
<gene>
    <name evidence="1" type="ORF">HPBE_LOCUS22743</name>
</gene>
<dbReference type="AlphaFoldDB" id="A0A183GJ99"/>
<dbReference type="WBParaSite" id="HPBE_0002274401-mRNA-1">
    <property type="protein sequence ID" value="HPBE_0002274401-mRNA-1"/>
    <property type="gene ID" value="HPBE_0002274401"/>
</dbReference>
<evidence type="ECO:0000313" key="3">
    <source>
        <dbReference type="WBParaSite" id="HPBE_0002274401-mRNA-1"/>
    </source>
</evidence>
<accession>A0A183GJ99</accession>
<name>A0A183GJ99_HELPZ</name>
<dbReference type="Proteomes" id="UP000050761">
    <property type="component" value="Unassembled WGS sequence"/>
</dbReference>
<accession>A0A3P8CPT7</accession>
<reference evidence="1 2" key="1">
    <citation type="submission" date="2018-11" db="EMBL/GenBank/DDBJ databases">
        <authorList>
            <consortium name="Pathogen Informatics"/>
        </authorList>
    </citation>
    <scope>NUCLEOTIDE SEQUENCE [LARGE SCALE GENOMIC DNA]</scope>
</reference>
<dbReference type="OrthoDB" id="5824068at2759"/>